<dbReference type="CDD" id="cd03468">
    <property type="entry name" value="PolY_like"/>
    <property type="match status" value="1"/>
</dbReference>
<keyword evidence="12" id="KW-1185">Reference proteome</keyword>
<dbReference type="GO" id="GO:0003684">
    <property type="term" value="F:damaged DNA binding"/>
    <property type="evidence" value="ECO:0007669"/>
    <property type="project" value="InterPro"/>
</dbReference>
<comment type="function">
    <text evidence="6">Poorly processive, error-prone DNA polymerase involved in untargeted mutagenesis. Copies undamaged DNA at stalled replication forks, which arise in vivo from mismatched or misaligned primer ends. These misaligned primers can be extended by PolIV. Exhibits no 3'-5' exonuclease (proofreading) activity. May be involved in translesional synthesis, in conjunction with the beta clamp from PolIII.</text>
</comment>
<dbReference type="GO" id="GO:0006281">
    <property type="term" value="P:DNA repair"/>
    <property type="evidence" value="ECO:0007669"/>
    <property type="project" value="InterPro"/>
</dbReference>
<dbReference type="InterPro" id="IPR001126">
    <property type="entry name" value="UmuC"/>
</dbReference>
<keyword evidence="11" id="KW-0808">Transferase</keyword>
<dbReference type="SUPFAM" id="SSF56672">
    <property type="entry name" value="DNA/RNA polymerases"/>
    <property type="match status" value="1"/>
</dbReference>
<evidence type="ECO:0000256" key="7">
    <source>
        <dbReference type="ARBA" id="ARBA00049244"/>
    </source>
</evidence>
<dbReference type="PANTHER" id="PTHR35369:SF2">
    <property type="entry name" value="BLR3025 PROTEIN"/>
    <property type="match status" value="1"/>
</dbReference>
<gene>
    <name evidence="11" type="ORF">DK427_09015</name>
</gene>
<keyword evidence="5" id="KW-0227">DNA damage</keyword>
<comment type="catalytic activity">
    <reaction evidence="7">
        <text>DNA(n) + a 2'-deoxyribonucleoside 5'-triphosphate = DNA(n+1) + diphosphate</text>
        <dbReference type="Rhea" id="RHEA:22508"/>
        <dbReference type="Rhea" id="RHEA-COMP:17339"/>
        <dbReference type="Rhea" id="RHEA-COMP:17340"/>
        <dbReference type="ChEBI" id="CHEBI:33019"/>
        <dbReference type="ChEBI" id="CHEBI:61560"/>
        <dbReference type="ChEBI" id="CHEBI:173112"/>
        <dbReference type="EC" id="2.7.7.7"/>
    </reaction>
</comment>
<evidence type="ECO:0000256" key="6">
    <source>
        <dbReference type="ARBA" id="ARBA00025589"/>
    </source>
</evidence>
<accession>A0A2U8VRV3</accession>
<name>A0A2U8VRV3_9HYPH</name>
<organism evidence="11 12">
    <name type="scientific">Methylobacterium radiodurans</name>
    <dbReference type="NCBI Taxonomy" id="2202828"/>
    <lineage>
        <taxon>Bacteria</taxon>
        <taxon>Pseudomonadati</taxon>
        <taxon>Pseudomonadota</taxon>
        <taxon>Alphaproteobacteria</taxon>
        <taxon>Hyphomicrobiales</taxon>
        <taxon>Methylobacteriaceae</taxon>
        <taxon>Methylobacterium</taxon>
    </lineage>
</organism>
<dbReference type="InterPro" id="IPR043128">
    <property type="entry name" value="Rev_trsase/Diguanyl_cyclase"/>
</dbReference>
<evidence type="ECO:0000256" key="5">
    <source>
        <dbReference type="ARBA" id="ARBA00022763"/>
    </source>
</evidence>
<feature type="domain" description="DNA polymerase Y-family little finger" evidence="9">
    <location>
        <begin position="243"/>
        <end position="339"/>
    </location>
</feature>
<dbReference type="Gene3D" id="3.30.70.270">
    <property type="match status" value="1"/>
</dbReference>
<evidence type="ECO:0000259" key="10">
    <source>
        <dbReference type="Pfam" id="PF20114"/>
    </source>
</evidence>
<evidence type="ECO:0000259" key="9">
    <source>
        <dbReference type="Pfam" id="PF11799"/>
    </source>
</evidence>
<sequence>MRRVVSLYLPTWPSDRIRRRDKAAPPRDKPLVTATAANGSRVVASACRAAQALGIRAGMAVAQAQAMVPGITVREAAPDADADALARLAAWCLWCAPLTAPDPPDGIWIEIAGSAHLFGGEAAMLRTLLTRLRDGGCTVRLAVADTPGAAWAVARFAPRETSPLVGPGQMAAAVASLPVRALRLAPETVAGLVELGIERVAQLAALPRGPLSLRVGRAVLQRLDQVLGHAPEPIAWVMPAEAVVVRRAFPEPISAPSTLERVATDLTGDLVALLARRGLGARRLDLTFRRVDGGVHAICVGTASATRDAAHLTRLLCARLAEVDPGFGLDEATLAAGRTEPLAAVQGEGLDTGETAQVDLAVLVDRLAARAGARRVFRVVPVESRVPERSQRRAPPLAPADGRSWPADLARPARLFEPPEPVQATALLPDAPPALFVWRGVRHRVVRADGPERVRGEWWAAEGELASLRDYYRVETEDGARYWIYRDAPMAEGPRWWLQGVFG</sequence>
<dbReference type="RefSeq" id="WP_109950978.1">
    <property type="nucleotide sequence ID" value="NZ_CP029551.1"/>
</dbReference>
<proteinExistence type="inferred from homology"/>
<evidence type="ECO:0000256" key="3">
    <source>
        <dbReference type="ARBA" id="ARBA00011245"/>
    </source>
</evidence>
<evidence type="ECO:0000313" key="12">
    <source>
        <dbReference type="Proteomes" id="UP000246058"/>
    </source>
</evidence>
<dbReference type="InterPro" id="IPR043502">
    <property type="entry name" value="DNA/RNA_pol_sf"/>
</dbReference>
<evidence type="ECO:0000256" key="2">
    <source>
        <dbReference type="ARBA" id="ARBA00010945"/>
    </source>
</evidence>
<evidence type="ECO:0000256" key="1">
    <source>
        <dbReference type="ARBA" id="ARBA00001946"/>
    </source>
</evidence>
<feature type="domain" description="UmuC" evidence="8">
    <location>
        <begin position="27"/>
        <end position="153"/>
    </location>
</feature>
<dbReference type="EMBL" id="CP029551">
    <property type="protein sequence ID" value="AWN35866.1"/>
    <property type="molecule type" value="Genomic_DNA"/>
</dbReference>
<dbReference type="Gene3D" id="3.40.1170.60">
    <property type="match status" value="1"/>
</dbReference>
<dbReference type="InterPro" id="IPR017961">
    <property type="entry name" value="DNA_pol_Y-fam_little_finger"/>
</dbReference>
<comment type="subunit">
    <text evidence="3">Monomer.</text>
</comment>
<dbReference type="Pfam" id="PF00817">
    <property type="entry name" value="IMS"/>
    <property type="match status" value="1"/>
</dbReference>
<dbReference type="KEGG" id="meti:DK427_09015"/>
<dbReference type="Proteomes" id="UP000246058">
    <property type="component" value="Chromosome"/>
</dbReference>
<dbReference type="EC" id="2.7.7.7" evidence="4"/>
<dbReference type="Pfam" id="PF20114">
    <property type="entry name" value="DUF6504"/>
    <property type="match status" value="1"/>
</dbReference>
<protein>
    <recommendedName>
        <fullName evidence="4">DNA-directed DNA polymerase</fullName>
        <ecNumber evidence="4">2.7.7.7</ecNumber>
    </recommendedName>
</protein>
<evidence type="ECO:0000259" key="8">
    <source>
        <dbReference type="Pfam" id="PF00817"/>
    </source>
</evidence>
<dbReference type="AlphaFoldDB" id="A0A2U8VRV3"/>
<dbReference type="OrthoDB" id="9788640at2"/>
<evidence type="ECO:0000256" key="4">
    <source>
        <dbReference type="ARBA" id="ARBA00012417"/>
    </source>
</evidence>
<comment type="cofactor">
    <cofactor evidence="1">
        <name>Mg(2+)</name>
        <dbReference type="ChEBI" id="CHEBI:18420"/>
    </cofactor>
</comment>
<evidence type="ECO:0000313" key="11">
    <source>
        <dbReference type="EMBL" id="AWN35866.1"/>
    </source>
</evidence>
<comment type="similarity">
    <text evidence="2">Belongs to the DNA polymerase type-Y family.</text>
</comment>
<dbReference type="PANTHER" id="PTHR35369">
    <property type="entry name" value="BLR3025 PROTEIN-RELATED"/>
    <property type="match status" value="1"/>
</dbReference>
<dbReference type="GO" id="GO:0016740">
    <property type="term" value="F:transferase activity"/>
    <property type="evidence" value="ECO:0007669"/>
    <property type="project" value="UniProtKB-KW"/>
</dbReference>
<dbReference type="InterPro" id="IPR045443">
    <property type="entry name" value="DUF6504"/>
</dbReference>
<dbReference type="Pfam" id="PF11799">
    <property type="entry name" value="IMS_C"/>
    <property type="match status" value="1"/>
</dbReference>
<feature type="domain" description="DUF6504" evidence="10">
    <location>
        <begin position="432"/>
        <end position="500"/>
    </location>
</feature>
<reference evidence="11 12" key="1">
    <citation type="submission" date="2018-05" db="EMBL/GenBank/DDBJ databases">
        <title>Complete Genome Sequence of Methylobacterium sp. 17Sr1-43.</title>
        <authorList>
            <person name="Srinivasan S."/>
        </authorList>
    </citation>
    <scope>NUCLEOTIDE SEQUENCE [LARGE SCALE GENOMIC DNA]</scope>
    <source>
        <strain evidence="11 12">17Sr1-43</strain>
    </source>
</reference>
<dbReference type="InterPro" id="IPR050356">
    <property type="entry name" value="SulA_CellDiv_inhibitor"/>
</dbReference>